<dbReference type="EMBL" id="LSNE01000019">
    <property type="protein sequence ID" value="KXI26921.1"/>
    <property type="molecule type" value="Genomic_DNA"/>
</dbReference>
<keyword evidence="3" id="KW-1185">Reference proteome</keyword>
<name>A0A148KKY0_9ALTE</name>
<protein>
    <submittedName>
        <fullName evidence="2">Uncharacterized protein</fullName>
    </submittedName>
</protein>
<comment type="caution">
    <text evidence="2">The sequence shown here is derived from an EMBL/GenBank/DDBJ whole genome shotgun (WGS) entry which is preliminary data.</text>
</comment>
<evidence type="ECO:0000313" key="3">
    <source>
        <dbReference type="Proteomes" id="UP000070299"/>
    </source>
</evidence>
<organism evidence="2 3">
    <name type="scientific">Paraglaciecola hydrolytica</name>
    <dbReference type="NCBI Taxonomy" id="1799789"/>
    <lineage>
        <taxon>Bacteria</taxon>
        <taxon>Pseudomonadati</taxon>
        <taxon>Pseudomonadota</taxon>
        <taxon>Gammaproteobacteria</taxon>
        <taxon>Alteromonadales</taxon>
        <taxon>Alteromonadaceae</taxon>
        <taxon>Paraglaciecola</taxon>
    </lineage>
</organism>
<sequence>MILRRITQHLKDQNWFAVALDFVIVVLGILIAFQITNWNEAQQNDVQAQRFLERLEQDFIQHLEQVDRGLILHKQSIVASSRLTNGIQIGVLDQNHLIADIDSITNISTPPGPSSAFQELVSSGKTDLIRSESLRNDLYSYNSNISFLRATYMTLTTPINNTQTALMPAMKMQITETPSLDFEQHGRPTSIDSSVLLNNTELLNSLKATYLIHDNIHLLLKRTHAVIKNILASIKAEKEKTQ</sequence>
<keyword evidence="1" id="KW-1133">Transmembrane helix</keyword>
<keyword evidence="1" id="KW-0472">Membrane</keyword>
<evidence type="ECO:0000256" key="1">
    <source>
        <dbReference type="SAM" id="Phobius"/>
    </source>
</evidence>
<keyword evidence="1" id="KW-0812">Transmembrane</keyword>
<feature type="transmembrane region" description="Helical" evidence="1">
    <location>
        <begin position="15"/>
        <end position="35"/>
    </location>
</feature>
<dbReference type="STRING" id="1799789.AX660_02685"/>
<dbReference type="RefSeq" id="WP_068382043.1">
    <property type="nucleotide sequence ID" value="NZ_LSNE01000019.1"/>
</dbReference>
<evidence type="ECO:0000313" key="2">
    <source>
        <dbReference type="EMBL" id="KXI26921.1"/>
    </source>
</evidence>
<accession>A0A148KKY0</accession>
<gene>
    <name evidence="2" type="ORF">AX660_02685</name>
</gene>
<reference evidence="3" key="1">
    <citation type="submission" date="2016-02" db="EMBL/GenBank/DDBJ databases">
        <authorList>
            <person name="Schultz-Johansen M."/>
            <person name="Glaring M.A."/>
            <person name="Bech P.K."/>
            <person name="Stougaard P."/>
        </authorList>
    </citation>
    <scope>NUCLEOTIDE SEQUENCE [LARGE SCALE GENOMIC DNA]</scope>
    <source>
        <strain evidence="3">S66</strain>
    </source>
</reference>
<dbReference type="InterPro" id="IPR045749">
    <property type="entry name" value="DUF6090"/>
</dbReference>
<dbReference type="AlphaFoldDB" id="A0A148KKY0"/>
<proteinExistence type="predicted"/>
<dbReference type="OrthoDB" id="6388784at2"/>
<dbReference type="Pfam" id="PF19578">
    <property type="entry name" value="DUF6090"/>
    <property type="match status" value="1"/>
</dbReference>
<dbReference type="Proteomes" id="UP000070299">
    <property type="component" value="Unassembled WGS sequence"/>
</dbReference>